<dbReference type="InterPro" id="IPR028366">
    <property type="entry name" value="PhoU"/>
</dbReference>
<dbReference type="InterPro" id="IPR026022">
    <property type="entry name" value="PhoU_dom"/>
</dbReference>
<dbReference type="Pfam" id="PF01895">
    <property type="entry name" value="PhoU"/>
    <property type="match status" value="2"/>
</dbReference>
<proteinExistence type="predicted"/>
<dbReference type="SUPFAM" id="SSF109755">
    <property type="entry name" value="PhoU-like"/>
    <property type="match status" value="1"/>
</dbReference>
<dbReference type="RefSeq" id="WP_151844584.1">
    <property type="nucleotide sequence ID" value="NZ_WBZJ01000003.1"/>
</dbReference>
<gene>
    <name evidence="3" type="ORF">F8377_07640</name>
</gene>
<evidence type="ECO:0000313" key="3">
    <source>
        <dbReference type="EMBL" id="KAB3519787.1"/>
    </source>
</evidence>
<keyword evidence="4" id="KW-1185">Reference proteome</keyword>
<dbReference type="InterPro" id="IPR038078">
    <property type="entry name" value="PhoU-like_sf"/>
</dbReference>
<evidence type="ECO:0000259" key="2">
    <source>
        <dbReference type="Pfam" id="PF01895"/>
    </source>
</evidence>
<feature type="domain" description="PhoU" evidence="2">
    <location>
        <begin position="19"/>
        <end position="102"/>
    </location>
</feature>
<sequence>MRELYNQRLNAFNHNQRALADLAHDLMSQATEALLTSNLELAESIVARADEVDELKDHGEQAAFAMLALEAPVARDLRHVVSGIHIVGSFARMALLGIHVAKVARRRHPQCAVPDELRPRIQEMSSLGCHAALMVTSIMEDADPQKALALEGDDDQVDRIHHELFNLATAKDWPYSAREAVDVTQLSRMFERYSDHAVSVGNRVIFMATAMQPEEFAQSVAHPKRPEM</sequence>
<dbReference type="PANTHER" id="PTHR42930">
    <property type="entry name" value="PHOSPHATE-SPECIFIC TRANSPORT SYSTEM ACCESSORY PROTEIN PHOU"/>
    <property type="match status" value="1"/>
</dbReference>
<keyword evidence="1" id="KW-0813">Transport</keyword>
<comment type="caution">
    <text evidence="3">The sequence shown here is derived from an EMBL/GenBank/DDBJ whole genome shotgun (WGS) entry which is preliminary data.</text>
</comment>
<reference evidence="3 4" key="1">
    <citation type="submission" date="2019-10" db="EMBL/GenBank/DDBJ databases">
        <title>Corynebacterium sp novel species isolated from the respiratory tract of Marmot.</title>
        <authorList>
            <person name="Zhang G."/>
        </authorList>
    </citation>
    <scope>NUCLEOTIDE SEQUENCE [LARGE SCALE GENOMIC DNA]</scope>
    <source>
        <strain evidence="3 4">336</strain>
    </source>
</reference>
<organism evidence="3 4">
    <name type="scientific">Corynebacterium zhongnanshanii</name>
    <dbReference type="NCBI Taxonomy" id="2768834"/>
    <lineage>
        <taxon>Bacteria</taxon>
        <taxon>Bacillati</taxon>
        <taxon>Actinomycetota</taxon>
        <taxon>Actinomycetes</taxon>
        <taxon>Mycobacteriales</taxon>
        <taxon>Corynebacteriaceae</taxon>
        <taxon>Corynebacterium</taxon>
    </lineage>
</organism>
<feature type="domain" description="PhoU" evidence="2">
    <location>
        <begin position="121"/>
        <end position="204"/>
    </location>
</feature>
<name>A0ABQ6VC34_9CORY</name>
<accession>A0ABQ6VC34</accession>
<protein>
    <submittedName>
        <fullName evidence="3">PhoU family transcriptional regulator</fullName>
    </submittedName>
</protein>
<evidence type="ECO:0000256" key="1">
    <source>
        <dbReference type="ARBA" id="ARBA00022592"/>
    </source>
</evidence>
<dbReference type="Gene3D" id="1.20.58.220">
    <property type="entry name" value="Phosphate transport system protein phou homolog 2, domain 2"/>
    <property type="match status" value="1"/>
</dbReference>
<dbReference type="Proteomes" id="UP000436181">
    <property type="component" value="Unassembled WGS sequence"/>
</dbReference>
<keyword evidence="1" id="KW-0592">Phosphate transport</keyword>
<evidence type="ECO:0000313" key="4">
    <source>
        <dbReference type="Proteomes" id="UP000436181"/>
    </source>
</evidence>
<dbReference type="PANTHER" id="PTHR42930:SF3">
    <property type="entry name" value="PHOSPHATE-SPECIFIC TRANSPORT SYSTEM ACCESSORY PROTEIN PHOU"/>
    <property type="match status" value="1"/>
</dbReference>
<dbReference type="EMBL" id="WBZJ01000003">
    <property type="protein sequence ID" value="KAB3519787.1"/>
    <property type="molecule type" value="Genomic_DNA"/>
</dbReference>